<dbReference type="CDD" id="cd16962">
    <property type="entry name" value="RuvC"/>
    <property type="match status" value="1"/>
</dbReference>
<evidence type="ECO:0000256" key="8">
    <source>
        <dbReference type="ARBA" id="ARBA00022842"/>
    </source>
</evidence>
<feature type="compositionally biased region" description="Basic and acidic residues" evidence="14">
    <location>
        <begin position="188"/>
        <end position="198"/>
    </location>
</feature>
<gene>
    <name evidence="12 15" type="primary">ruvC</name>
    <name evidence="15" type="ORF">AADG42_09065</name>
</gene>
<evidence type="ECO:0000256" key="7">
    <source>
        <dbReference type="ARBA" id="ARBA00022801"/>
    </source>
</evidence>
<dbReference type="PRINTS" id="PR00696">
    <property type="entry name" value="RSOLVASERUVC"/>
</dbReference>
<accession>A0ABZ3FRV5</accession>
<comment type="subunit">
    <text evidence="12">Homodimer which binds Holliday junction (HJ) DNA. The HJ becomes 2-fold symmetrical on binding to RuvC with unstacked arms; it has a different conformation from HJ DNA in complex with RuvA. In the full resolvosome a probable DNA-RuvA(4)-RuvB(12)-RuvC(2) complex forms which resolves the HJ.</text>
</comment>
<comment type="cofactor">
    <cofactor evidence="12">
        <name>Mg(2+)</name>
        <dbReference type="ChEBI" id="CHEBI:18420"/>
    </cofactor>
    <text evidence="12">Binds 2 Mg(2+) ion per subunit.</text>
</comment>
<feature type="active site" evidence="12">
    <location>
        <position position="7"/>
    </location>
</feature>
<keyword evidence="5 12" id="KW-0255">Endonuclease</keyword>
<evidence type="ECO:0000256" key="5">
    <source>
        <dbReference type="ARBA" id="ARBA00022759"/>
    </source>
</evidence>
<keyword evidence="16" id="KW-1185">Reference proteome</keyword>
<keyword evidence="6 12" id="KW-0227">DNA damage</keyword>
<feature type="binding site" evidence="12">
    <location>
        <position position="141"/>
    </location>
    <ligand>
        <name>Mg(2+)</name>
        <dbReference type="ChEBI" id="CHEBI:18420"/>
        <label>1</label>
    </ligand>
</feature>
<keyword evidence="8 12" id="KW-0460">Magnesium</keyword>
<feature type="binding site" evidence="12">
    <location>
        <position position="68"/>
    </location>
    <ligand>
        <name>Mg(2+)</name>
        <dbReference type="ChEBI" id="CHEBI:18420"/>
        <label>2</label>
    </ligand>
</feature>
<reference evidence="15 16" key="1">
    <citation type="submission" date="2024-04" db="EMBL/GenBank/DDBJ databases">
        <title>Isolation of an actinomycete strain from pig manure.</title>
        <authorList>
            <person name="Gong T."/>
            <person name="Yu Z."/>
            <person name="An M."/>
            <person name="Wei C."/>
            <person name="Yang W."/>
            <person name="Liu L."/>
        </authorList>
    </citation>
    <scope>NUCLEOTIDE SEQUENCE [LARGE SCALE GENOMIC DNA]</scope>
    <source>
        <strain evidence="15 16">ZF39</strain>
    </source>
</reference>
<comment type="similarity">
    <text evidence="1 12">Belongs to the RuvC family.</text>
</comment>
<evidence type="ECO:0000256" key="4">
    <source>
        <dbReference type="ARBA" id="ARBA00022723"/>
    </source>
</evidence>
<dbReference type="Pfam" id="PF02075">
    <property type="entry name" value="RuvC"/>
    <property type="match status" value="1"/>
</dbReference>
<organism evidence="15 16">
    <name type="scientific">Ammonicoccus fulvus</name>
    <dbReference type="NCBI Taxonomy" id="3138240"/>
    <lineage>
        <taxon>Bacteria</taxon>
        <taxon>Bacillati</taxon>
        <taxon>Actinomycetota</taxon>
        <taxon>Actinomycetes</taxon>
        <taxon>Propionibacteriales</taxon>
        <taxon>Propionibacteriaceae</taxon>
        <taxon>Ammonicoccus</taxon>
    </lineage>
</organism>
<comment type="function">
    <text evidence="12">The RuvA-RuvB-RuvC complex processes Holliday junction (HJ) DNA during genetic recombination and DNA repair. Endonuclease that resolves HJ intermediates. Cleaves cruciform DNA by making single-stranded nicks across the HJ at symmetrical positions within the homologous arms, yielding a 5'-phosphate and a 3'-hydroxyl group; requires a central core of homology in the junction. The consensus cleavage sequence is 5'-(A/T)TT(C/G)-3'. Cleavage occurs on the 3'-side of the TT dinucleotide at the point of strand exchange. HJ branch migration catalyzed by RuvA-RuvB allows RuvC to scan DNA until it finds its consensus sequence, where it cleaves and resolves the cruciform DNA.</text>
</comment>
<evidence type="ECO:0000256" key="3">
    <source>
        <dbReference type="ARBA" id="ARBA00022722"/>
    </source>
</evidence>
<dbReference type="InterPro" id="IPR036397">
    <property type="entry name" value="RNaseH_sf"/>
</dbReference>
<dbReference type="Gene3D" id="3.30.420.10">
    <property type="entry name" value="Ribonuclease H-like superfamily/Ribonuclease H"/>
    <property type="match status" value="1"/>
</dbReference>
<keyword evidence="9 12" id="KW-0238">DNA-binding</keyword>
<keyword evidence="7 12" id="KW-0378">Hydrolase</keyword>
<dbReference type="PANTHER" id="PTHR30194">
    <property type="entry name" value="CROSSOVER JUNCTION ENDODEOXYRIBONUCLEASE RUVC"/>
    <property type="match status" value="1"/>
</dbReference>
<dbReference type="PANTHER" id="PTHR30194:SF3">
    <property type="entry name" value="CROSSOVER JUNCTION ENDODEOXYRIBONUCLEASE RUVC"/>
    <property type="match status" value="1"/>
</dbReference>
<dbReference type="EMBL" id="CP154795">
    <property type="protein sequence ID" value="XAN07435.1"/>
    <property type="molecule type" value="Genomic_DNA"/>
</dbReference>
<keyword evidence="11 12" id="KW-0234">DNA repair</keyword>
<proteinExistence type="inferred from homology"/>
<keyword evidence="3 12" id="KW-0540">Nuclease</keyword>
<dbReference type="RefSeq" id="WP_425308894.1">
    <property type="nucleotide sequence ID" value="NZ_CP154795.1"/>
</dbReference>
<dbReference type="EC" id="3.1.21.10" evidence="12 13"/>
<evidence type="ECO:0000256" key="12">
    <source>
        <dbReference type="HAMAP-Rule" id="MF_00034"/>
    </source>
</evidence>
<keyword evidence="4 12" id="KW-0479">Metal-binding</keyword>
<evidence type="ECO:0000256" key="11">
    <source>
        <dbReference type="ARBA" id="ARBA00023204"/>
    </source>
</evidence>
<evidence type="ECO:0000256" key="13">
    <source>
        <dbReference type="NCBIfam" id="TIGR00228"/>
    </source>
</evidence>
<dbReference type="Proteomes" id="UP001442841">
    <property type="component" value="Chromosome"/>
</dbReference>
<name>A0ABZ3FRV5_9ACTN</name>
<dbReference type="HAMAP" id="MF_00034">
    <property type="entry name" value="RuvC"/>
    <property type="match status" value="1"/>
</dbReference>
<evidence type="ECO:0000256" key="6">
    <source>
        <dbReference type="ARBA" id="ARBA00022763"/>
    </source>
</evidence>
<evidence type="ECO:0000313" key="15">
    <source>
        <dbReference type="EMBL" id="XAN07435.1"/>
    </source>
</evidence>
<feature type="active site" evidence="12">
    <location>
        <position position="141"/>
    </location>
</feature>
<keyword evidence="2 12" id="KW-0963">Cytoplasm</keyword>
<dbReference type="InterPro" id="IPR012337">
    <property type="entry name" value="RNaseH-like_sf"/>
</dbReference>
<sequence>MRVLAIDPGLTRCGFSVVEGTPGRPPHLLAVGVVRTEVDLDVPRRLVVLESELTSLVTVWVPDVVAIERVFAQNNTPTVIGTAQAAGVAMLVGARQQIPVAQHTPSEVKAAITGNGRADKQQVGTMVARILQLDTPPKPADAADAVALGICQLWRGVSSNRIEEALRRQERNAPRASGGETNATALDRAAEISRRQMDRLAAATRRGGRRQS</sequence>
<protein>
    <recommendedName>
        <fullName evidence="12 13">Crossover junction endodeoxyribonuclease RuvC</fullName>
        <ecNumber evidence="12 13">3.1.21.10</ecNumber>
    </recommendedName>
    <alternativeName>
        <fullName evidence="12">Holliday junction nuclease RuvC</fullName>
    </alternativeName>
    <alternativeName>
        <fullName evidence="12">Holliday junction resolvase RuvC</fullName>
    </alternativeName>
</protein>
<feature type="region of interest" description="Disordered" evidence="14">
    <location>
        <begin position="168"/>
        <end position="212"/>
    </location>
</feature>
<comment type="catalytic activity">
    <reaction evidence="12">
        <text>Endonucleolytic cleavage at a junction such as a reciprocal single-stranded crossover between two homologous DNA duplexes (Holliday junction).</text>
        <dbReference type="EC" id="3.1.21.10"/>
    </reaction>
</comment>
<keyword evidence="10 12" id="KW-0233">DNA recombination</keyword>
<feature type="active site" evidence="12">
    <location>
        <position position="68"/>
    </location>
</feature>
<feature type="binding site" evidence="12">
    <location>
        <position position="7"/>
    </location>
    <ligand>
        <name>Mg(2+)</name>
        <dbReference type="ChEBI" id="CHEBI:18420"/>
        <label>1</label>
    </ligand>
</feature>
<dbReference type="SUPFAM" id="SSF53098">
    <property type="entry name" value="Ribonuclease H-like"/>
    <property type="match status" value="1"/>
</dbReference>
<evidence type="ECO:0000313" key="16">
    <source>
        <dbReference type="Proteomes" id="UP001442841"/>
    </source>
</evidence>
<dbReference type="InterPro" id="IPR002176">
    <property type="entry name" value="X-over_junc_endoDNase_RuvC"/>
</dbReference>
<comment type="subcellular location">
    <subcellularLocation>
        <location evidence="12">Cytoplasm</location>
    </subcellularLocation>
</comment>
<evidence type="ECO:0000256" key="14">
    <source>
        <dbReference type="SAM" id="MobiDB-lite"/>
    </source>
</evidence>
<dbReference type="NCBIfam" id="TIGR00228">
    <property type="entry name" value="ruvC"/>
    <property type="match status" value="1"/>
</dbReference>
<evidence type="ECO:0000256" key="10">
    <source>
        <dbReference type="ARBA" id="ARBA00023172"/>
    </source>
</evidence>
<evidence type="ECO:0000256" key="2">
    <source>
        <dbReference type="ARBA" id="ARBA00022490"/>
    </source>
</evidence>
<evidence type="ECO:0000256" key="1">
    <source>
        <dbReference type="ARBA" id="ARBA00009518"/>
    </source>
</evidence>
<evidence type="ECO:0000256" key="9">
    <source>
        <dbReference type="ARBA" id="ARBA00023125"/>
    </source>
</evidence>